<reference evidence="10 11" key="1">
    <citation type="submission" date="2024-05" db="EMBL/GenBank/DDBJ databases">
        <title>Long read based assembly of the Candida bracarensis genome reveals expanded adhesin content.</title>
        <authorList>
            <person name="Marcet-Houben M."/>
            <person name="Ksiezopolska E."/>
            <person name="Gabaldon T."/>
        </authorList>
    </citation>
    <scope>NUCLEOTIDE SEQUENCE [LARGE SCALE GENOMIC DNA]</scope>
    <source>
        <strain evidence="10 11">CBM6</strain>
    </source>
</reference>
<dbReference type="Pfam" id="PF05328">
    <property type="entry name" value="CybS"/>
    <property type="match status" value="1"/>
</dbReference>
<dbReference type="EMBL" id="JBEVYD010000005">
    <property type="protein sequence ID" value="KAL3232793.1"/>
    <property type="molecule type" value="Genomic_DNA"/>
</dbReference>
<dbReference type="PANTHER" id="PTHR13337:SF5">
    <property type="entry name" value="MITOCHONDRIAL INNER MEMBRANE PROTEIN SHH4-RELATED"/>
    <property type="match status" value="1"/>
</dbReference>
<comment type="caution">
    <text evidence="9">Lacks conserved residue(s) required for the propagation of feature annotation.</text>
</comment>
<evidence type="ECO:0000256" key="1">
    <source>
        <dbReference type="ARBA" id="ARBA00004448"/>
    </source>
</evidence>
<feature type="transmembrane region" description="Helical" evidence="9">
    <location>
        <begin position="123"/>
        <end position="142"/>
    </location>
</feature>
<dbReference type="InterPro" id="IPR007992">
    <property type="entry name" value="CybS"/>
</dbReference>
<dbReference type="Gene3D" id="1.20.1300.10">
    <property type="entry name" value="Fumarate reductase/succinate dehydrogenase, transmembrane subunit"/>
    <property type="match status" value="1"/>
</dbReference>
<keyword evidence="8 9" id="KW-0472">Membrane</keyword>
<evidence type="ECO:0000313" key="11">
    <source>
        <dbReference type="Proteomes" id="UP001623330"/>
    </source>
</evidence>
<evidence type="ECO:0000256" key="3">
    <source>
        <dbReference type="ARBA" id="ARBA00022692"/>
    </source>
</evidence>
<evidence type="ECO:0000256" key="6">
    <source>
        <dbReference type="ARBA" id="ARBA00022989"/>
    </source>
</evidence>
<organism evidence="10 11">
    <name type="scientific">Nakaseomyces bracarensis</name>
    <dbReference type="NCBI Taxonomy" id="273131"/>
    <lineage>
        <taxon>Eukaryota</taxon>
        <taxon>Fungi</taxon>
        <taxon>Dikarya</taxon>
        <taxon>Ascomycota</taxon>
        <taxon>Saccharomycotina</taxon>
        <taxon>Saccharomycetes</taxon>
        <taxon>Saccharomycetales</taxon>
        <taxon>Saccharomycetaceae</taxon>
        <taxon>Nakaseomyces</taxon>
    </lineage>
</organism>
<keyword evidence="11" id="KW-1185">Reference proteome</keyword>
<evidence type="ECO:0000256" key="9">
    <source>
        <dbReference type="RuleBase" id="RU364031"/>
    </source>
</evidence>
<proteinExistence type="inferred from homology"/>
<gene>
    <name evidence="10" type="ORF">RNJ44_04709</name>
</gene>
<comment type="similarity">
    <text evidence="2 9">Belongs to the CybS family.</text>
</comment>
<comment type="subcellular location">
    <subcellularLocation>
        <location evidence="1 9">Mitochondrion inner membrane</location>
        <topology evidence="1 9">Multi-pass membrane protein</topology>
    </subcellularLocation>
</comment>
<sequence length="167" mass="18773">MLPFYARSTIMKRGLQTTAKRQFVIPFLPLLPQKPGGVQGTPNDAYVPPKPNKMEGSYHWWLEKSFSYSILPLTTAAFLTTGNLSTALDSALCLSALGYSYMEFHSCITDYVQTRQYGNYHNYALYLLGAGTLFSLLGIYNLETQKGGFKGLVKSLWYGEEEAEKQK</sequence>
<evidence type="ECO:0000256" key="8">
    <source>
        <dbReference type="ARBA" id="ARBA00023136"/>
    </source>
</evidence>
<keyword evidence="5 9" id="KW-0809">Transit peptide</keyword>
<keyword evidence="6 9" id="KW-1133">Transmembrane helix</keyword>
<dbReference type="Proteomes" id="UP001623330">
    <property type="component" value="Unassembled WGS sequence"/>
</dbReference>
<evidence type="ECO:0000313" key="10">
    <source>
        <dbReference type="EMBL" id="KAL3232793.1"/>
    </source>
</evidence>
<dbReference type="CDD" id="cd03496">
    <property type="entry name" value="SQR_TypeC_CybS"/>
    <property type="match status" value="1"/>
</dbReference>
<dbReference type="PANTHER" id="PTHR13337">
    <property type="entry name" value="SUCCINATE DEHYDROGENASE"/>
    <property type="match status" value="1"/>
</dbReference>
<evidence type="ECO:0000256" key="7">
    <source>
        <dbReference type="ARBA" id="ARBA00023128"/>
    </source>
</evidence>
<evidence type="ECO:0000256" key="5">
    <source>
        <dbReference type="ARBA" id="ARBA00022946"/>
    </source>
</evidence>
<accession>A0ABR4NVT9</accession>
<comment type="caution">
    <text evidence="10">The sequence shown here is derived from an EMBL/GenBank/DDBJ whole genome shotgun (WGS) entry which is preliminary data.</text>
</comment>
<dbReference type="InterPro" id="IPR034804">
    <property type="entry name" value="SQR/QFR_C/D"/>
</dbReference>
<keyword evidence="3 9" id="KW-0812">Transmembrane</keyword>
<keyword evidence="4 9" id="KW-0999">Mitochondrion inner membrane</keyword>
<evidence type="ECO:0000256" key="2">
    <source>
        <dbReference type="ARBA" id="ARBA00007294"/>
    </source>
</evidence>
<name>A0ABR4NVT9_9SACH</name>
<protein>
    <recommendedName>
        <fullName evidence="9">Succinate dehydrogenase [ubiquinone] cytochrome b small subunit</fullName>
    </recommendedName>
</protein>
<evidence type="ECO:0000256" key="4">
    <source>
        <dbReference type="ARBA" id="ARBA00022792"/>
    </source>
</evidence>
<keyword evidence="7 9" id="KW-0496">Mitochondrion</keyword>